<accession>A0AAN6YEC0</accession>
<comment type="caution">
    <text evidence="3">The sequence shown here is derived from an EMBL/GenBank/DDBJ whole genome shotgun (WGS) entry which is preliminary data.</text>
</comment>
<sequence>MNTTDAQLGAQASGPTDTVQIYEPVSRPTRYIGQVRKCGVAHFKNRFGPNEPLYAVDVLENDSTDISLHIQEEAKLRQSIPRKRSRDRVGTGLGAGLNRDASLTGVNHGFHFGHSRRMYVLRIRIQDPALLAILCKNIADPEEIWDTKPRTFIRPFSDLIFNHDKIRKELHALEERWGTPDSLDPGHVQHAGNRTPNSVADTASEYDAGHGGGRYEVDDSPAALEALRCYVKFMDEEVMTFYTKFDRLSEVTTPTPKVRFHDLWYLFRIGELIYRPLGTGANKELDNTSLGKRTWRCYATRPPWGRYRDRIVPAEHRSYRGEDDVSERSSFGVHCYYIDFTGDEFCVVTETFEIPFFKGERSIKSLPVCPYRFASGHQKLLLAALENGRTFLRSIKTQHAAYTGWTTTLTPKGKPTTDVEGNELKRPEFIDSEVIVDFPEAFQTCPAWKPEASIVKLAEPLSEAVDDDFSICWWSDGDRSKLLRETNEIIVLATGISAYERNNNLNPENPRADRFLIRTRENDRNRKPTTEHDLCHDEDDFNRCDLLLLPTRIFGYVLRDRKFVQLVVQRLGEVKKSNDAFEYLKINTDHKNMIQSLVEQHFESKTNDREQGVESSSFDLIKGKGKGLFILLHGVPGVGKTATAEAIAAANGRPLFPITCGDLGLTPTAVEAALLRIFRLADNWNCVLLLDEVDTFLSQRARGDTTLAKNALVSVFLRVLEYYDGVLLMTTNRTGALDEAFESRIHLKLYYPDLDLRQTMDIWAMNIRRLEKVEEERAKTSKGIVQPLGISTTGILEFAHEAFQSQKENRWNGRQIRNAFQVAASLARYEARKDDRPPKMTVKHFRKIYNVTEDFDRFMYETRGKTPAGMAFERGDRAIHYVSRRDHGSVDHESYRDIKNGDRSPRPRLDYDNEDIGPRRRRSSFNNNRPVSPNLMPASSERDDRGRASGPIFGSRAARGIPSVSPRPRHRPSSSREHNLNPQIEVTEEGEDRPSLREWTRLFPDRDRSDDEDRDYLATQYGSQRIGRGDGGRYSMGTRMQKRDRGFESDDDAQPQRLMKPKRLRNGSDRESDDKSD</sequence>
<dbReference type="AlphaFoldDB" id="A0AAN6YEC0"/>
<dbReference type="GO" id="GO:0005524">
    <property type="term" value="F:ATP binding"/>
    <property type="evidence" value="ECO:0007669"/>
    <property type="project" value="InterPro"/>
</dbReference>
<dbReference type="Pfam" id="PF00004">
    <property type="entry name" value="AAA"/>
    <property type="match status" value="1"/>
</dbReference>
<dbReference type="Gene3D" id="3.40.50.300">
    <property type="entry name" value="P-loop containing nucleotide triphosphate hydrolases"/>
    <property type="match status" value="1"/>
</dbReference>
<reference evidence="3" key="2">
    <citation type="submission" date="2023-05" db="EMBL/GenBank/DDBJ databases">
        <authorList>
            <consortium name="Lawrence Berkeley National Laboratory"/>
            <person name="Steindorff A."/>
            <person name="Hensen N."/>
            <person name="Bonometti L."/>
            <person name="Westerberg I."/>
            <person name="Brannstrom I.O."/>
            <person name="Guillou S."/>
            <person name="Cros-Aarteil S."/>
            <person name="Calhoun S."/>
            <person name="Haridas S."/>
            <person name="Kuo A."/>
            <person name="Mondo S."/>
            <person name="Pangilinan J."/>
            <person name="Riley R."/>
            <person name="Labutti K."/>
            <person name="Andreopoulos B."/>
            <person name="Lipzen A."/>
            <person name="Chen C."/>
            <person name="Yanf M."/>
            <person name="Daum C."/>
            <person name="Ng V."/>
            <person name="Clum A."/>
            <person name="Ohm R."/>
            <person name="Martin F."/>
            <person name="Silar P."/>
            <person name="Natvig D."/>
            <person name="Lalanne C."/>
            <person name="Gautier V."/>
            <person name="Ament-Velasquez S.L."/>
            <person name="Kruys A."/>
            <person name="Hutchinson M.I."/>
            <person name="Powell A.J."/>
            <person name="Barry K."/>
            <person name="Miller A.N."/>
            <person name="Grigoriev I.V."/>
            <person name="Debuchy R."/>
            <person name="Gladieux P."/>
            <person name="Thoren M.H."/>
            <person name="Johannesson H."/>
        </authorList>
    </citation>
    <scope>NUCLEOTIDE SEQUENCE</scope>
    <source>
        <strain evidence="3">PSN293</strain>
    </source>
</reference>
<feature type="compositionally biased region" description="Low complexity" evidence="1">
    <location>
        <begin position="924"/>
        <end position="934"/>
    </location>
</feature>
<evidence type="ECO:0000313" key="4">
    <source>
        <dbReference type="Proteomes" id="UP001301769"/>
    </source>
</evidence>
<dbReference type="GO" id="GO:0016887">
    <property type="term" value="F:ATP hydrolysis activity"/>
    <property type="evidence" value="ECO:0007669"/>
    <property type="project" value="InterPro"/>
</dbReference>
<name>A0AAN6YEC0_9PEZI</name>
<dbReference type="EMBL" id="MU858064">
    <property type="protein sequence ID" value="KAK4216943.1"/>
    <property type="molecule type" value="Genomic_DNA"/>
</dbReference>
<protein>
    <recommendedName>
        <fullName evidence="2">AAA+ ATPase domain-containing protein</fullName>
    </recommendedName>
</protein>
<keyword evidence="4" id="KW-1185">Reference proteome</keyword>
<gene>
    <name evidence="3" type="ORF">QBC37DRAFT_416068</name>
</gene>
<dbReference type="InterPro" id="IPR003959">
    <property type="entry name" value="ATPase_AAA_core"/>
</dbReference>
<evidence type="ECO:0000256" key="1">
    <source>
        <dbReference type="SAM" id="MobiDB-lite"/>
    </source>
</evidence>
<dbReference type="InterPro" id="IPR027417">
    <property type="entry name" value="P-loop_NTPase"/>
</dbReference>
<dbReference type="Pfam" id="PF22942">
    <property type="entry name" value="DUF7025"/>
    <property type="match status" value="1"/>
</dbReference>
<evidence type="ECO:0000313" key="3">
    <source>
        <dbReference type="EMBL" id="KAK4216943.1"/>
    </source>
</evidence>
<dbReference type="PANTHER" id="PTHR46411">
    <property type="entry name" value="FAMILY ATPASE, PUTATIVE-RELATED"/>
    <property type="match status" value="1"/>
</dbReference>
<dbReference type="InterPro" id="IPR056599">
    <property type="entry name" value="AAA_lid_fung"/>
</dbReference>
<feature type="domain" description="AAA+ ATPase" evidence="2">
    <location>
        <begin position="626"/>
        <end position="755"/>
    </location>
</feature>
<dbReference type="InterPro" id="IPR003593">
    <property type="entry name" value="AAA+_ATPase"/>
</dbReference>
<proteinExistence type="predicted"/>
<dbReference type="SMART" id="SM00382">
    <property type="entry name" value="AAA"/>
    <property type="match status" value="1"/>
</dbReference>
<dbReference type="PANTHER" id="PTHR46411:SF3">
    <property type="entry name" value="AAA+ ATPASE DOMAIN-CONTAINING PROTEIN"/>
    <property type="match status" value="1"/>
</dbReference>
<feature type="compositionally biased region" description="Basic and acidic residues" evidence="1">
    <location>
        <begin position="1066"/>
        <end position="1077"/>
    </location>
</feature>
<evidence type="ECO:0000259" key="2">
    <source>
        <dbReference type="SMART" id="SM00382"/>
    </source>
</evidence>
<dbReference type="Proteomes" id="UP001301769">
    <property type="component" value="Unassembled WGS sequence"/>
</dbReference>
<dbReference type="SUPFAM" id="SSF52540">
    <property type="entry name" value="P-loop containing nucleoside triphosphate hydrolases"/>
    <property type="match status" value="1"/>
</dbReference>
<dbReference type="Pfam" id="PF23232">
    <property type="entry name" value="AAA_lid_13"/>
    <property type="match status" value="1"/>
</dbReference>
<organism evidence="3 4">
    <name type="scientific">Rhypophila decipiens</name>
    <dbReference type="NCBI Taxonomy" id="261697"/>
    <lineage>
        <taxon>Eukaryota</taxon>
        <taxon>Fungi</taxon>
        <taxon>Dikarya</taxon>
        <taxon>Ascomycota</taxon>
        <taxon>Pezizomycotina</taxon>
        <taxon>Sordariomycetes</taxon>
        <taxon>Sordariomycetidae</taxon>
        <taxon>Sordariales</taxon>
        <taxon>Naviculisporaceae</taxon>
        <taxon>Rhypophila</taxon>
    </lineage>
</organism>
<feature type="region of interest" description="Disordered" evidence="1">
    <location>
        <begin position="883"/>
        <end position="1077"/>
    </location>
</feature>
<dbReference type="InterPro" id="IPR054289">
    <property type="entry name" value="DUF7025"/>
</dbReference>
<feature type="compositionally biased region" description="Basic and acidic residues" evidence="1">
    <location>
        <begin position="992"/>
        <end position="1011"/>
    </location>
</feature>
<feature type="region of interest" description="Disordered" evidence="1">
    <location>
        <begin position="181"/>
        <end position="200"/>
    </location>
</feature>
<feature type="compositionally biased region" description="Basic and acidic residues" evidence="1">
    <location>
        <begin position="883"/>
        <end position="911"/>
    </location>
</feature>
<reference evidence="3" key="1">
    <citation type="journal article" date="2023" name="Mol. Phylogenet. Evol.">
        <title>Genome-scale phylogeny and comparative genomics of the fungal order Sordariales.</title>
        <authorList>
            <person name="Hensen N."/>
            <person name="Bonometti L."/>
            <person name="Westerberg I."/>
            <person name="Brannstrom I.O."/>
            <person name="Guillou S."/>
            <person name="Cros-Aarteil S."/>
            <person name="Calhoun S."/>
            <person name="Haridas S."/>
            <person name="Kuo A."/>
            <person name="Mondo S."/>
            <person name="Pangilinan J."/>
            <person name="Riley R."/>
            <person name="LaButti K."/>
            <person name="Andreopoulos B."/>
            <person name="Lipzen A."/>
            <person name="Chen C."/>
            <person name="Yan M."/>
            <person name="Daum C."/>
            <person name="Ng V."/>
            <person name="Clum A."/>
            <person name="Steindorff A."/>
            <person name="Ohm R.A."/>
            <person name="Martin F."/>
            <person name="Silar P."/>
            <person name="Natvig D.O."/>
            <person name="Lalanne C."/>
            <person name="Gautier V."/>
            <person name="Ament-Velasquez S.L."/>
            <person name="Kruys A."/>
            <person name="Hutchinson M.I."/>
            <person name="Powell A.J."/>
            <person name="Barry K."/>
            <person name="Miller A.N."/>
            <person name="Grigoriev I.V."/>
            <person name="Debuchy R."/>
            <person name="Gladieux P."/>
            <person name="Hiltunen Thoren M."/>
            <person name="Johannesson H."/>
        </authorList>
    </citation>
    <scope>NUCLEOTIDE SEQUENCE</scope>
    <source>
        <strain evidence="3">PSN293</strain>
    </source>
</reference>